<name>A0A919X5L5_9BACI</name>
<dbReference type="RefSeq" id="WP_212919462.1">
    <property type="nucleotide sequence ID" value="NZ_BORP01000001.1"/>
</dbReference>
<evidence type="ECO:0000313" key="3">
    <source>
        <dbReference type="Proteomes" id="UP000676917"/>
    </source>
</evidence>
<dbReference type="Proteomes" id="UP000676917">
    <property type="component" value="Unassembled WGS sequence"/>
</dbReference>
<feature type="transmembrane region" description="Helical" evidence="1">
    <location>
        <begin position="116"/>
        <end position="142"/>
    </location>
</feature>
<dbReference type="Gene3D" id="1.10.1760.20">
    <property type="match status" value="1"/>
</dbReference>
<organism evidence="2 3">
    <name type="scientific">Ornithinibacillus bavariensis</name>
    <dbReference type="NCBI Taxonomy" id="545502"/>
    <lineage>
        <taxon>Bacteria</taxon>
        <taxon>Bacillati</taxon>
        <taxon>Bacillota</taxon>
        <taxon>Bacilli</taxon>
        <taxon>Bacillales</taxon>
        <taxon>Bacillaceae</taxon>
        <taxon>Ornithinibacillus</taxon>
    </lineage>
</organism>
<protein>
    <submittedName>
        <fullName evidence="2">Thiamine transporter</fullName>
    </submittedName>
</protein>
<sequence length="193" mass="21747">MSSKRTLFLVEVAIFTAFALLLDIIPFLSFKIWGQGGSISFAMIPVFIVAFRWGMKGGLLSGFLWGILQIALGVADMYFFWQIVIEYGLAFTVLGFAGAVSKPVQQAIKAGNIKKSFVYIMAGVFIGSALRFLCHFYAGIVFFAQWMPEGWSNIWIYSLVYNISYMFPSFILCTIIVFFLFSKQPRTLLRTAV</sequence>
<feature type="transmembrane region" description="Helical" evidence="1">
    <location>
        <begin position="63"/>
        <end position="81"/>
    </location>
</feature>
<keyword evidence="1" id="KW-0812">Transmembrane</keyword>
<keyword evidence="1" id="KW-0472">Membrane</keyword>
<dbReference type="InterPro" id="IPR012651">
    <property type="entry name" value="Thia_Transptr_ThiT"/>
</dbReference>
<dbReference type="NCBIfam" id="TIGR02357">
    <property type="entry name" value="ECF_ThiT_YuaJ"/>
    <property type="match status" value="1"/>
</dbReference>
<keyword evidence="1" id="KW-1133">Transmembrane helix</keyword>
<proteinExistence type="predicted"/>
<dbReference type="EMBL" id="BORP01000001">
    <property type="protein sequence ID" value="GIO25966.1"/>
    <property type="molecule type" value="Genomic_DNA"/>
</dbReference>
<accession>A0A919X5L5</accession>
<keyword evidence="3" id="KW-1185">Reference proteome</keyword>
<dbReference type="AlphaFoldDB" id="A0A919X5L5"/>
<gene>
    <name evidence="2" type="ORF">J43TS3_05770</name>
</gene>
<reference evidence="2" key="1">
    <citation type="submission" date="2021-03" db="EMBL/GenBank/DDBJ databases">
        <title>Antimicrobial resistance genes in bacteria isolated from Japanese honey, and their potential for conferring macrolide and lincosamide resistance in the American foulbrood pathogen Paenibacillus larvae.</title>
        <authorList>
            <person name="Okamoto M."/>
            <person name="Kumagai M."/>
            <person name="Kanamori H."/>
            <person name="Takamatsu D."/>
        </authorList>
    </citation>
    <scope>NUCLEOTIDE SEQUENCE</scope>
    <source>
        <strain evidence="2">J43TS3</strain>
    </source>
</reference>
<comment type="caution">
    <text evidence="2">The sequence shown here is derived from an EMBL/GenBank/DDBJ whole genome shotgun (WGS) entry which is preliminary data.</text>
</comment>
<dbReference type="GO" id="GO:0015234">
    <property type="term" value="F:thiamine transmembrane transporter activity"/>
    <property type="evidence" value="ECO:0007669"/>
    <property type="project" value="InterPro"/>
</dbReference>
<feature type="transmembrane region" description="Helical" evidence="1">
    <location>
        <begin position="32"/>
        <end position="51"/>
    </location>
</feature>
<feature type="transmembrane region" description="Helical" evidence="1">
    <location>
        <begin position="154"/>
        <end position="181"/>
    </location>
</feature>
<dbReference type="GO" id="GO:0005886">
    <property type="term" value="C:plasma membrane"/>
    <property type="evidence" value="ECO:0007669"/>
    <property type="project" value="InterPro"/>
</dbReference>
<feature type="transmembrane region" description="Helical" evidence="1">
    <location>
        <begin position="7"/>
        <end position="26"/>
    </location>
</feature>
<evidence type="ECO:0000256" key="1">
    <source>
        <dbReference type="SAM" id="Phobius"/>
    </source>
</evidence>
<feature type="transmembrane region" description="Helical" evidence="1">
    <location>
        <begin position="87"/>
        <end position="104"/>
    </location>
</feature>
<evidence type="ECO:0000313" key="2">
    <source>
        <dbReference type="EMBL" id="GIO25966.1"/>
    </source>
</evidence>
<dbReference type="Pfam" id="PF09515">
    <property type="entry name" value="Thia_YuaJ"/>
    <property type="match status" value="1"/>
</dbReference>